<name>A0A7T4N9Q7_9BURK</name>
<protein>
    <submittedName>
        <fullName evidence="2">Uncharacterized protein</fullName>
    </submittedName>
</protein>
<organism evidence="2 3">
    <name type="scientific">Paraburkholderia ginsengisoli</name>
    <dbReference type="NCBI Taxonomy" id="311231"/>
    <lineage>
        <taxon>Bacteria</taxon>
        <taxon>Pseudomonadati</taxon>
        <taxon>Pseudomonadota</taxon>
        <taxon>Betaproteobacteria</taxon>
        <taxon>Burkholderiales</taxon>
        <taxon>Burkholderiaceae</taxon>
        <taxon>Paraburkholderia</taxon>
    </lineage>
</organism>
<evidence type="ECO:0000256" key="1">
    <source>
        <dbReference type="SAM" id="MobiDB-lite"/>
    </source>
</evidence>
<dbReference type="RefSeq" id="WP_052400513.1">
    <property type="nucleotide sequence ID" value="NZ_CP066076.1"/>
</dbReference>
<dbReference type="KEGG" id="pgis:I6I06_19660"/>
<sequence length="89" mass="9036">MLAAGLIAGLMAAAGGLVTYAHSPRADRADPANEASRQCSARYAALLDLAELARRDGKSSEIVVRGLSGRGGALSGCPPTTRSEAAPRD</sequence>
<reference evidence="2 3" key="1">
    <citation type="submission" date="2020-12" db="EMBL/GenBank/DDBJ databases">
        <title>FDA dAtabase for Regulatory Grade micrObial Sequences (FDA-ARGOS): Supporting development and validation of Infectious Disease Dx tests.</title>
        <authorList>
            <person name="Nelson B."/>
            <person name="Plummer A."/>
            <person name="Tallon L."/>
            <person name="Sadzewicz L."/>
            <person name="Zhao X."/>
            <person name="Boylan J."/>
            <person name="Ott S."/>
            <person name="Bowen H."/>
            <person name="Vavikolanu K."/>
            <person name="Mehta A."/>
            <person name="Aluvathingal J."/>
            <person name="Nadendla S."/>
            <person name="Myers T."/>
            <person name="Yan Y."/>
            <person name="Sichtig H."/>
        </authorList>
    </citation>
    <scope>NUCLEOTIDE SEQUENCE [LARGE SCALE GENOMIC DNA]</scope>
    <source>
        <strain evidence="2 3">FDAARGOS_1049</strain>
    </source>
</reference>
<feature type="region of interest" description="Disordered" evidence="1">
    <location>
        <begin position="68"/>
        <end position="89"/>
    </location>
</feature>
<dbReference type="AlphaFoldDB" id="A0A7T4N9Q7"/>
<keyword evidence="3" id="KW-1185">Reference proteome</keyword>
<dbReference type="Proteomes" id="UP000595610">
    <property type="component" value="Chromosome 2"/>
</dbReference>
<gene>
    <name evidence="2" type="ORF">I6I06_19660</name>
</gene>
<proteinExistence type="predicted"/>
<dbReference type="EMBL" id="CP066076">
    <property type="protein sequence ID" value="QQC67839.1"/>
    <property type="molecule type" value="Genomic_DNA"/>
</dbReference>
<evidence type="ECO:0000313" key="2">
    <source>
        <dbReference type="EMBL" id="QQC67839.1"/>
    </source>
</evidence>
<accession>A0A7T4N9Q7</accession>
<evidence type="ECO:0000313" key="3">
    <source>
        <dbReference type="Proteomes" id="UP000595610"/>
    </source>
</evidence>